<dbReference type="RefSeq" id="WP_145306482.1">
    <property type="nucleotide sequence ID" value="NZ_CP037452.1"/>
</dbReference>
<feature type="chain" id="PRO_5021824632" description="Carboxypeptidase regulatory-like domain-containing protein" evidence="2">
    <location>
        <begin position="22"/>
        <end position="164"/>
    </location>
</feature>
<organism evidence="3 4">
    <name type="scientific">Gimesia fumaroli</name>
    <dbReference type="NCBI Taxonomy" id="2527976"/>
    <lineage>
        <taxon>Bacteria</taxon>
        <taxon>Pseudomonadati</taxon>
        <taxon>Planctomycetota</taxon>
        <taxon>Planctomycetia</taxon>
        <taxon>Planctomycetales</taxon>
        <taxon>Planctomycetaceae</taxon>
        <taxon>Gimesia</taxon>
    </lineage>
</organism>
<dbReference type="Gene3D" id="2.60.40.1120">
    <property type="entry name" value="Carboxypeptidase-like, regulatory domain"/>
    <property type="match status" value="1"/>
</dbReference>
<name>A0A518I7H3_9PLAN</name>
<dbReference type="InterPro" id="IPR008969">
    <property type="entry name" value="CarboxyPept-like_regulatory"/>
</dbReference>
<dbReference type="OrthoDB" id="278041at2"/>
<sequence precursor="true">MLQLAYRFKVVFVIFSSLVLAGCGEGEVGEGDHENVYPVQGVVLYNGSPVAGATVSFQSTGTGQARGASGITNDAGEFELMTFTPGDGAIAGSHKVSVVKSVVEGADNSYFDENSPNYGKTPPPSAAGKTKYLIPEKYSQFDTSGLTVNVKDSGDNEIKLELTD</sequence>
<feature type="region of interest" description="Disordered" evidence="1">
    <location>
        <begin position="110"/>
        <end position="129"/>
    </location>
</feature>
<reference evidence="3 4" key="1">
    <citation type="submission" date="2019-03" db="EMBL/GenBank/DDBJ databases">
        <title>Deep-cultivation of Planctomycetes and their phenomic and genomic characterization uncovers novel biology.</title>
        <authorList>
            <person name="Wiegand S."/>
            <person name="Jogler M."/>
            <person name="Boedeker C."/>
            <person name="Pinto D."/>
            <person name="Vollmers J."/>
            <person name="Rivas-Marin E."/>
            <person name="Kohn T."/>
            <person name="Peeters S.H."/>
            <person name="Heuer A."/>
            <person name="Rast P."/>
            <person name="Oberbeckmann S."/>
            <person name="Bunk B."/>
            <person name="Jeske O."/>
            <person name="Meyerdierks A."/>
            <person name="Storesund J.E."/>
            <person name="Kallscheuer N."/>
            <person name="Luecker S."/>
            <person name="Lage O.M."/>
            <person name="Pohl T."/>
            <person name="Merkel B.J."/>
            <person name="Hornburger P."/>
            <person name="Mueller R.-W."/>
            <person name="Bruemmer F."/>
            <person name="Labrenz M."/>
            <person name="Spormann A.M."/>
            <person name="Op den Camp H."/>
            <person name="Overmann J."/>
            <person name="Amann R."/>
            <person name="Jetten M.S.M."/>
            <person name="Mascher T."/>
            <person name="Medema M.H."/>
            <person name="Devos D.P."/>
            <person name="Kaster A.-K."/>
            <person name="Ovreas L."/>
            <person name="Rohde M."/>
            <person name="Galperin M.Y."/>
            <person name="Jogler C."/>
        </authorList>
    </citation>
    <scope>NUCLEOTIDE SEQUENCE [LARGE SCALE GENOMIC DNA]</scope>
    <source>
        <strain evidence="3 4">Enr17</strain>
    </source>
</reference>
<dbReference type="EMBL" id="CP037452">
    <property type="protein sequence ID" value="QDV49045.1"/>
    <property type="molecule type" value="Genomic_DNA"/>
</dbReference>
<evidence type="ECO:0000256" key="2">
    <source>
        <dbReference type="SAM" id="SignalP"/>
    </source>
</evidence>
<protein>
    <recommendedName>
        <fullName evidence="5">Carboxypeptidase regulatory-like domain-containing protein</fullName>
    </recommendedName>
</protein>
<keyword evidence="4" id="KW-1185">Reference proteome</keyword>
<dbReference type="Proteomes" id="UP000318313">
    <property type="component" value="Chromosome"/>
</dbReference>
<proteinExistence type="predicted"/>
<dbReference type="PROSITE" id="PS51257">
    <property type="entry name" value="PROKAR_LIPOPROTEIN"/>
    <property type="match status" value="1"/>
</dbReference>
<keyword evidence="2" id="KW-0732">Signal</keyword>
<dbReference type="AlphaFoldDB" id="A0A518I7H3"/>
<evidence type="ECO:0000256" key="1">
    <source>
        <dbReference type="SAM" id="MobiDB-lite"/>
    </source>
</evidence>
<accession>A0A518I7H3</accession>
<evidence type="ECO:0000313" key="3">
    <source>
        <dbReference type="EMBL" id="QDV49045.1"/>
    </source>
</evidence>
<evidence type="ECO:0008006" key="5">
    <source>
        <dbReference type="Google" id="ProtNLM"/>
    </source>
</evidence>
<feature type="signal peptide" evidence="2">
    <location>
        <begin position="1"/>
        <end position="21"/>
    </location>
</feature>
<gene>
    <name evidence="3" type="ORF">Enr17x_10600</name>
</gene>
<evidence type="ECO:0000313" key="4">
    <source>
        <dbReference type="Proteomes" id="UP000318313"/>
    </source>
</evidence>
<dbReference type="KEGG" id="gfm:Enr17x_10600"/>
<dbReference type="SUPFAM" id="SSF49464">
    <property type="entry name" value="Carboxypeptidase regulatory domain-like"/>
    <property type="match status" value="1"/>
</dbReference>